<evidence type="ECO:0000313" key="5">
    <source>
        <dbReference type="Proteomes" id="UP000178116"/>
    </source>
</evidence>
<feature type="domain" description="UDP-glucose/GDP-mannose dehydrogenase N-terminal" evidence="3">
    <location>
        <begin position="48"/>
        <end position="142"/>
    </location>
</feature>
<dbReference type="InterPro" id="IPR014026">
    <property type="entry name" value="UDP-Glc/GDP-Man_DH_dimer"/>
</dbReference>
<dbReference type="Pfam" id="PF03721">
    <property type="entry name" value="UDPG_MGDP_dh_N"/>
    <property type="match status" value="1"/>
</dbReference>
<evidence type="ECO:0000256" key="1">
    <source>
        <dbReference type="ARBA" id="ARBA00006601"/>
    </source>
</evidence>
<dbReference type="PANTHER" id="PTHR43750">
    <property type="entry name" value="UDP-GLUCOSE 6-DEHYDROGENASE TUAD"/>
    <property type="match status" value="1"/>
</dbReference>
<dbReference type="SUPFAM" id="SSF51735">
    <property type="entry name" value="NAD(P)-binding Rossmann-fold domains"/>
    <property type="match status" value="1"/>
</dbReference>
<dbReference type="InterPro" id="IPR008927">
    <property type="entry name" value="6-PGluconate_DH-like_C_sf"/>
</dbReference>
<evidence type="ECO:0008006" key="6">
    <source>
        <dbReference type="Google" id="ProtNLM"/>
    </source>
</evidence>
<evidence type="ECO:0000259" key="3">
    <source>
        <dbReference type="Pfam" id="PF03721"/>
    </source>
</evidence>
<dbReference type="SUPFAM" id="SSF48179">
    <property type="entry name" value="6-phosphogluconate dehydrogenase C-terminal domain-like"/>
    <property type="match status" value="1"/>
</dbReference>
<gene>
    <name evidence="4" type="ORF">A3A10_02145</name>
</gene>
<dbReference type="InterPro" id="IPR036291">
    <property type="entry name" value="NAD(P)-bd_dom_sf"/>
</dbReference>
<feature type="domain" description="UDP-glucose/GDP-mannose dehydrogenase dimerisation" evidence="2">
    <location>
        <begin position="174"/>
        <end position="255"/>
    </location>
</feature>
<dbReference type="Gene3D" id="3.40.50.720">
    <property type="entry name" value="NAD(P)-binding Rossmann-like Domain"/>
    <property type="match status" value="1"/>
</dbReference>
<comment type="caution">
    <text evidence="4">The sequence shown here is derived from an EMBL/GenBank/DDBJ whole genome shotgun (WGS) entry which is preliminary data.</text>
</comment>
<dbReference type="Pfam" id="PF00984">
    <property type="entry name" value="UDPG_MGDP_dh"/>
    <property type="match status" value="1"/>
</dbReference>
<dbReference type="AlphaFoldDB" id="A0A1G2LVJ4"/>
<organism evidence="4 5">
    <name type="scientific">Candidatus Tagabacteria bacterium RIFCSPLOWO2_01_FULL_42_9</name>
    <dbReference type="NCBI Taxonomy" id="1802296"/>
    <lineage>
        <taxon>Bacteria</taxon>
        <taxon>Candidatus Tagaibacteriota</taxon>
    </lineage>
</organism>
<dbReference type="Gene3D" id="1.10.1040.10">
    <property type="entry name" value="N-(1-d-carboxylethyl)-l-norvaline Dehydrogenase, domain 2"/>
    <property type="match status" value="1"/>
</dbReference>
<evidence type="ECO:0000313" key="4">
    <source>
        <dbReference type="EMBL" id="OHA15626.1"/>
    </source>
</evidence>
<evidence type="ECO:0000259" key="2">
    <source>
        <dbReference type="Pfam" id="PF00984"/>
    </source>
</evidence>
<accession>A0A1G2LVJ4</accession>
<dbReference type="GO" id="GO:0051287">
    <property type="term" value="F:NAD binding"/>
    <property type="evidence" value="ECO:0007669"/>
    <property type="project" value="InterPro"/>
</dbReference>
<sequence length="313" mass="35015">MEKIKIGVVGIGMVGAPLARWFFEKGWERNENIFCFDADPKKGFFDDVFRANIIFICVPTPPNADGSCNTSIVESVVSRFADSGKVLVIKSTVPPETVKILAEKYNCVILFNPEFLTEAQAWEDFVRPDRQIVAAANEKSRKWISVVLNLLPLGSFQSPGVKGTYCFHEADSTETETAKYGGNAFGAMKVVFANVIADLCELLDVDYENVRCLISHDRRIGGAWMDINRGNYRGFGGFCFPKDLDALIAKYGEKFAQAGIKDKKRKKKYELAIGFLKAIRDYNEALLESQYLAPGNVCHHDAQVNENIKKQKN</sequence>
<reference evidence="4 5" key="1">
    <citation type="journal article" date="2016" name="Nat. Commun.">
        <title>Thousands of microbial genomes shed light on interconnected biogeochemical processes in an aquifer system.</title>
        <authorList>
            <person name="Anantharaman K."/>
            <person name="Brown C.T."/>
            <person name="Hug L.A."/>
            <person name="Sharon I."/>
            <person name="Castelle C.J."/>
            <person name="Probst A.J."/>
            <person name="Thomas B.C."/>
            <person name="Singh A."/>
            <person name="Wilkins M.J."/>
            <person name="Karaoz U."/>
            <person name="Brodie E.L."/>
            <person name="Williams K.H."/>
            <person name="Hubbard S.S."/>
            <person name="Banfield J.F."/>
        </authorList>
    </citation>
    <scope>NUCLEOTIDE SEQUENCE [LARGE SCALE GENOMIC DNA]</scope>
</reference>
<dbReference type="InterPro" id="IPR013328">
    <property type="entry name" value="6PGD_dom2"/>
</dbReference>
<comment type="similarity">
    <text evidence="1">Belongs to the UDP-glucose/GDP-mannose dehydrogenase family.</text>
</comment>
<dbReference type="InterPro" id="IPR001732">
    <property type="entry name" value="UDP-Glc/GDP-Man_DH_N"/>
</dbReference>
<dbReference type="EMBL" id="MHRA01000016">
    <property type="protein sequence ID" value="OHA15626.1"/>
    <property type="molecule type" value="Genomic_DNA"/>
</dbReference>
<protein>
    <recommendedName>
        <fullName evidence="6">UDP-glucose/GDP-mannose dehydrogenase dimerisation domain-containing protein</fullName>
    </recommendedName>
</protein>
<name>A0A1G2LVJ4_9BACT</name>
<dbReference type="GO" id="GO:0016616">
    <property type="term" value="F:oxidoreductase activity, acting on the CH-OH group of donors, NAD or NADP as acceptor"/>
    <property type="evidence" value="ECO:0007669"/>
    <property type="project" value="InterPro"/>
</dbReference>
<dbReference type="Proteomes" id="UP000178116">
    <property type="component" value="Unassembled WGS sequence"/>
</dbReference>
<proteinExistence type="inferred from homology"/>
<dbReference type="PANTHER" id="PTHR43750:SF3">
    <property type="entry name" value="UDP-GLUCOSE 6-DEHYDROGENASE TUAD"/>
    <property type="match status" value="1"/>
</dbReference>